<evidence type="ECO:0000256" key="2">
    <source>
        <dbReference type="SAM" id="Phobius"/>
    </source>
</evidence>
<feature type="transmembrane region" description="Helical" evidence="2">
    <location>
        <begin position="28"/>
        <end position="49"/>
    </location>
</feature>
<keyword evidence="2" id="KW-1133">Transmembrane helix</keyword>
<protein>
    <recommendedName>
        <fullName evidence="5">Transmembrane protein</fullName>
    </recommendedName>
</protein>
<evidence type="ECO:0000313" key="4">
    <source>
        <dbReference type="Proteomes" id="UP001221142"/>
    </source>
</evidence>
<keyword evidence="4" id="KW-1185">Reference proteome</keyword>
<evidence type="ECO:0000313" key="3">
    <source>
        <dbReference type="EMBL" id="KAJ7618400.1"/>
    </source>
</evidence>
<evidence type="ECO:0000256" key="1">
    <source>
        <dbReference type="SAM" id="MobiDB-lite"/>
    </source>
</evidence>
<dbReference type="AlphaFoldDB" id="A0AAD7BEH5"/>
<organism evidence="3 4">
    <name type="scientific">Roridomyces roridus</name>
    <dbReference type="NCBI Taxonomy" id="1738132"/>
    <lineage>
        <taxon>Eukaryota</taxon>
        <taxon>Fungi</taxon>
        <taxon>Dikarya</taxon>
        <taxon>Basidiomycota</taxon>
        <taxon>Agaricomycotina</taxon>
        <taxon>Agaricomycetes</taxon>
        <taxon>Agaricomycetidae</taxon>
        <taxon>Agaricales</taxon>
        <taxon>Marasmiineae</taxon>
        <taxon>Mycenaceae</taxon>
        <taxon>Roridomyces</taxon>
    </lineage>
</organism>
<name>A0AAD7BEH5_9AGAR</name>
<accession>A0AAD7BEH5</accession>
<dbReference type="Proteomes" id="UP001221142">
    <property type="component" value="Unassembled WGS sequence"/>
</dbReference>
<proteinExistence type="predicted"/>
<reference evidence="3" key="1">
    <citation type="submission" date="2023-03" db="EMBL/GenBank/DDBJ databases">
        <title>Massive genome expansion in bonnet fungi (Mycena s.s.) driven by repeated elements and novel gene families across ecological guilds.</title>
        <authorList>
            <consortium name="Lawrence Berkeley National Laboratory"/>
            <person name="Harder C.B."/>
            <person name="Miyauchi S."/>
            <person name="Viragh M."/>
            <person name="Kuo A."/>
            <person name="Thoen E."/>
            <person name="Andreopoulos B."/>
            <person name="Lu D."/>
            <person name="Skrede I."/>
            <person name="Drula E."/>
            <person name="Henrissat B."/>
            <person name="Morin E."/>
            <person name="Kohler A."/>
            <person name="Barry K."/>
            <person name="LaButti K."/>
            <person name="Morin E."/>
            <person name="Salamov A."/>
            <person name="Lipzen A."/>
            <person name="Mereny Z."/>
            <person name="Hegedus B."/>
            <person name="Baldrian P."/>
            <person name="Stursova M."/>
            <person name="Weitz H."/>
            <person name="Taylor A."/>
            <person name="Grigoriev I.V."/>
            <person name="Nagy L.G."/>
            <person name="Martin F."/>
            <person name="Kauserud H."/>
        </authorList>
    </citation>
    <scope>NUCLEOTIDE SEQUENCE</scope>
    <source>
        <strain evidence="3">9284</strain>
    </source>
</reference>
<comment type="caution">
    <text evidence="3">The sequence shown here is derived from an EMBL/GenBank/DDBJ whole genome shotgun (WGS) entry which is preliminary data.</text>
</comment>
<gene>
    <name evidence="3" type="ORF">FB45DRAFT_167080</name>
</gene>
<keyword evidence="2" id="KW-0472">Membrane</keyword>
<keyword evidence="2" id="KW-0812">Transmembrane</keyword>
<sequence length="270" mass="29162">MPFADALTPAQNHVVAAPHPSLKNLGPFGYIALVFIIVSVTGVFCYASYNLHHALNRDTGNLPQYAAAKTKTKRATKKKLWRPSTAASCSQQEQPILSTASMDFDSTERDPRMSLAPLRHAPSLLAPASLSVPVPVPALAFPSTAAMQQSSTPKPLPPYDRYKIRYASPSATALYAANPKLAPVQGTTIPLSPYASNENLFPNFWRPVAMERDELVGVPGHLKSKSKSFMSSISEGFRGKGKGKGRASNKENYGVRSDVELMPLNVVPSV</sequence>
<dbReference type="EMBL" id="JARKIF010000019">
    <property type="protein sequence ID" value="KAJ7618400.1"/>
    <property type="molecule type" value="Genomic_DNA"/>
</dbReference>
<evidence type="ECO:0008006" key="5">
    <source>
        <dbReference type="Google" id="ProtNLM"/>
    </source>
</evidence>
<feature type="region of interest" description="Disordered" evidence="1">
    <location>
        <begin position="233"/>
        <end position="254"/>
    </location>
</feature>